<accession>A0A1E3A1G6</accession>
<evidence type="ECO:0000313" key="2">
    <source>
        <dbReference type="EMBL" id="ODM02251.1"/>
    </source>
</evidence>
<dbReference type="Pfam" id="PF18789">
    <property type="entry name" value="DarA_C"/>
    <property type="match status" value="1"/>
</dbReference>
<dbReference type="EMBL" id="MCGI01000010">
    <property type="protein sequence ID" value="ODM02251.1"/>
    <property type="molecule type" value="Genomic_DNA"/>
</dbReference>
<comment type="caution">
    <text evidence="2">The sequence shown here is derived from an EMBL/GenBank/DDBJ whole genome shotgun (WGS) entry which is preliminary data.</text>
</comment>
<dbReference type="InterPro" id="IPR041501">
    <property type="entry name" value="DarA_C"/>
</dbReference>
<reference evidence="2 3" key="1">
    <citation type="submission" date="2016-07" db="EMBL/GenBank/DDBJ databases">
        <title>Characterization of isolates of Eisenbergiella tayi derived from blood cultures, using whole genome sequencing.</title>
        <authorList>
            <person name="Burdz T."/>
            <person name="Wiebe D."/>
            <person name="Huynh C."/>
            <person name="Bernard K."/>
        </authorList>
    </citation>
    <scope>NUCLEOTIDE SEQUENCE [LARGE SCALE GENOMIC DNA]</scope>
    <source>
        <strain evidence="2 3">NML 120489</strain>
    </source>
</reference>
<dbReference type="Proteomes" id="UP000095003">
    <property type="component" value="Unassembled WGS sequence"/>
</dbReference>
<evidence type="ECO:0000313" key="3">
    <source>
        <dbReference type="Proteomes" id="UP000095003"/>
    </source>
</evidence>
<evidence type="ECO:0000259" key="1">
    <source>
        <dbReference type="Pfam" id="PF18789"/>
    </source>
</evidence>
<gene>
    <name evidence="2" type="ORF">BEH84_06394</name>
</gene>
<dbReference type="AlphaFoldDB" id="A0A1E3A1G6"/>
<proteinExistence type="predicted"/>
<dbReference type="GeneID" id="93304242"/>
<name>A0A1E3A1G6_9FIRM</name>
<protein>
    <recommendedName>
        <fullName evidence="1">Defence against restriction A C-terminal domain-containing protein</fullName>
    </recommendedName>
</protein>
<feature type="domain" description="Defence against restriction A C-terminal" evidence="1">
    <location>
        <begin position="9"/>
        <end position="46"/>
    </location>
</feature>
<dbReference type="RefSeq" id="WP_069159567.1">
    <property type="nucleotide sequence ID" value="NZ_DBFYTC010000018.1"/>
</dbReference>
<sequence>MSKNNGAIRNYSTQRPVRLGTYPSVHKVREIYNFDERLYVESINRKMEKSHIGKKAVLTIFIMNTTVFMTS</sequence>
<organism evidence="2 3">
    <name type="scientific">Eisenbergiella tayi</name>
    <dbReference type="NCBI Taxonomy" id="1432052"/>
    <lineage>
        <taxon>Bacteria</taxon>
        <taxon>Bacillati</taxon>
        <taxon>Bacillota</taxon>
        <taxon>Clostridia</taxon>
        <taxon>Lachnospirales</taxon>
        <taxon>Lachnospiraceae</taxon>
        <taxon>Eisenbergiella</taxon>
    </lineage>
</organism>